<dbReference type="InterPro" id="IPR004358">
    <property type="entry name" value="Sig_transdc_His_kin-like_C"/>
</dbReference>
<keyword evidence="10" id="KW-0472">Membrane</keyword>
<feature type="domain" description="HAMP" evidence="12">
    <location>
        <begin position="156"/>
        <end position="208"/>
    </location>
</feature>
<dbReference type="InterPro" id="IPR003594">
    <property type="entry name" value="HATPase_dom"/>
</dbReference>
<keyword evidence="5" id="KW-0597">Phosphoprotein</keyword>
<evidence type="ECO:0000256" key="2">
    <source>
        <dbReference type="ARBA" id="ARBA00004651"/>
    </source>
</evidence>
<keyword evidence="9" id="KW-0067">ATP-binding</keyword>
<evidence type="ECO:0000256" key="4">
    <source>
        <dbReference type="ARBA" id="ARBA00022475"/>
    </source>
</evidence>
<gene>
    <name evidence="13" type="ORF">PCO31110_04909</name>
</gene>
<evidence type="ECO:0000259" key="11">
    <source>
        <dbReference type="PROSITE" id="PS50109"/>
    </source>
</evidence>
<keyword evidence="6" id="KW-0808">Transferase</keyword>
<dbReference type="Gene3D" id="3.30.565.10">
    <property type="entry name" value="Histidine kinase-like ATPase, C-terminal domain"/>
    <property type="match status" value="1"/>
</dbReference>
<dbReference type="OrthoDB" id="9804645at2"/>
<evidence type="ECO:0000256" key="5">
    <source>
        <dbReference type="ARBA" id="ARBA00022553"/>
    </source>
</evidence>
<comment type="catalytic activity">
    <reaction evidence="1">
        <text>ATP + protein L-histidine = ADP + protein N-phospho-L-histidine.</text>
        <dbReference type="EC" id="2.7.13.3"/>
    </reaction>
</comment>
<dbReference type="InterPro" id="IPR036890">
    <property type="entry name" value="HATPase_C_sf"/>
</dbReference>
<reference evidence="13 14" key="1">
    <citation type="submission" date="2019-08" db="EMBL/GenBank/DDBJ databases">
        <authorList>
            <person name="Peeters C."/>
        </authorList>
    </citation>
    <scope>NUCLEOTIDE SEQUENCE [LARGE SCALE GENOMIC DNA]</scope>
    <source>
        <strain evidence="13 14">LMG 31110</strain>
    </source>
</reference>
<dbReference type="GO" id="GO:0000155">
    <property type="term" value="F:phosphorelay sensor kinase activity"/>
    <property type="evidence" value="ECO:0007669"/>
    <property type="project" value="InterPro"/>
</dbReference>
<keyword evidence="4" id="KW-1003">Cell membrane</keyword>
<keyword evidence="10" id="KW-0812">Transmembrane</keyword>
<evidence type="ECO:0000256" key="3">
    <source>
        <dbReference type="ARBA" id="ARBA00012438"/>
    </source>
</evidence>
<dbReference type="PANTHER" id="PTHR44936:SF10">
    <property type="entry name" value="SENSOR PROTEIN RSTB"/>
    <property type="match status" value="1"/>
</dbReference>
<dbReference type="CDD" id="cd06225">
    <property type="entry name" value="HAMP"/>
    <property type="match status" value="1"/>
</dbReference>
<dbReference type="CDD" id="cd00082">
    <property type="entry name" value="HisKA"/>
    <property type="match status" value="1"/>
</dbReference>
<feature type="transmembrane region" description="Helical" evidence="10">
    <location>
        <begin position="137"/>
        <end position="159"/>
    </location>
</feature>
<keyword evidence="8 13" id="KW-0418">Kinase</keyword>
<sequence length="433" mass="48197">MFRVLLKVYLLAGISLVVAILLIQNTFVYLFYDLMNRSAQTQLGSYVWIINKSLSQIPESKWPEFIAEFESKGKDKMEIVPLKGFKLAREYVRPQLEAGLPVVNDTQGDHIALRLRDSDWVLSYKSGTDLNMKQTNYLAYALLALLLLMAVLTWVRWYWSDLQSLNRAAIRFGEGDFNSRAKVSRFSNLGSLVHVFNTMAERIDRSVKAQKDMINAVSHELRTPIARLDFGLEILQQRRHDGDARERINALKGDIRELDELVTELLSLARLDQITVPPTRHAVSLRLMFDSLAANCTEVLAARSIALDIAAEPGADCVEVEPKLLARAVQNLLNNAMRHTSRRIVCGAKTCEGGGVIIYVDDDGEGVPVAERARIFEPFHRLDSSRNRATGGFGLGLAIVRRIALLHGGHVGVDTSPLGGARFTITLPGTSTG</sequence>
<comment type="subcellular location">
    <subcellularLocation>
        <location evidence="2">Cell membrane</location>
        <topology evidence="2">Multi-pass membrane protein</topology>
    </subcellularLocation>
</comment>
<dbReference type="InterPro" id="IPR036097">
    <property type="entry name" value="HisK_dim/P_sf"/>
</dbReference>
<dbReference type="InterPro" id="IPR050980">
    <property type="entry name" value="2C_sensor_his_kinase"/>
</dbReference>
<evidence type="ECO:0000313" key="14">
    <source>
        <dbReference type="Proteomes" id="UP000337189"/>
    </source>
</evidence>
<name>A0A5E4YYT8_9BURK</name>
<organism evidence="13 14">
    <name type="scientific">Pandoraea communis</name>
    <dbReference type="NCBI Taxonomy" id="2508297"/>
    <lineage>
        <taxon>Bacteria</taxon>
        <taxon>Pseudomonadati</taxon>
        <taxon>Pseudomonadota</taxon>
        <taxon>Betaproteobacteria</taxon>
        <taxon>Burkholderiales</taxon>
        <taxon>Burkholderiaceae</taxon>
        <taxon>Pandoraea</taxon>
    </lineage>
</organism>
<dbReference type="Pfam" id="PF00512">
    <property type="entry name" value="HisKA"/>
    <property type="match status" value="1"/>
</dbReference>
<evidence type="ECO:0000313" key="13">
    <source>
        <dbReference type="EMBL" id="VVE53558.1"/>
    </source>
</evidence>
<evidence type="ECO:0000256" key="10">
    <source>
        <dbReference type="SAM" id="Phobius"/>
    </source>
</evidence>
<dbReference type="Proteomes" id="UP000337189">
    <property type="component" value="Unassembled WGS sequence"/>
</dbReference>
<protein>
    <recommendedName>
        <fullName evidence="3">histidine kinase</fullName>
        <ecNumber evidence="3">2.7.13.3</ecNumber>
    </recommendedName>
</protein>
<evidence type="ECO:0000256" key="7">
    <source>
        <dbReference type="ARBA" id="ARBA00022741"/>
    </source>
</evidence>
<dbReference type="EMBL" id="CABPSJ010000009">
    <property type="protein sequence ID" value="VVE53558.1"/>
    <property type="molecule type" value="Genomic_DNA"/>
</dbReference>
<dbReference type="PROSITE" id="PS50885">
    <property type="entry name" value="HAMP"/>
    <property type="match status" value="1"/>
</dbReference>
<dbReference type="Pfam" id="PF02518">
    <property type="entry name" value="HATPase_c"/>
    <property type="match status" value="1"/>
</dbReference>
<dbReference type="PROSITE" id="PS50109">
    <property type="entry name" value="HIS_KIN"/>
    <property type="match status" value="1"/>
</dbReference>
<dbReference type="SUPFAM" id="SSF47384">
    <property type="entry name" value="Homodimeric domain of signal transducing histidine kinase"/>
    <property type="match status" value="1"/>
</dbReference>
<evidence type="ECO:0000256" key="8">
    <source>
        <dbReference type="ARBA" id="ARBA00022777"/>
    </source>
</evidence>
<dbReference type="AlphaFoldDB" id="A0A5E4YYT8"/>
<evidence type="ECO:0000256" key="1">
    <source>
        <dbReference type="ARBA" id="ARBA00000085"/>
    </source>
</evidence>
<feature type="domain" description="Histidine kinase" evidence="11">
    <location>
        <begin position="216"/>
        <end position="431"/>
    </location>
</feature>
<dbReference type="PANTHER" id="PTHR44936">
    <property type="entry name" value="SENSOR PROTEIN CREC"/>
    <property type="match status" value="1"/>
</dbReference>
<dbReference type="GO" id="GO:0005524">
    <property type="term" value="F:ATP binding"/>
    <property type="evidence" value="ECO:0007669"/>
    <property type="project" value="UniProtKB-KW"/>
</dbReference>
<dbReference type="SUPFAM" id="SSF55874">
    <property type="entry name" value="ATPase domain of HSP90 chaperone/DNA topoisomerase II/histidine kinase"/>
    <property type="match status" value="1"/>
</dbReference>
<dbReference type="SMART" id="SM00388">
    <property type="entry name" value="HisKA"/>
    <property type="match status" value="1"/>
</dbReference>
<dbReference type="SMART" id="SM00387">
    <property type="entry name" value="HATPase_c"/>
    <property type="match status" value="1"/>
</dbReference>
<evidence type="ECO:0000256" key="6">
    <source>
        <dbReference type="ARBA" id="ARBA00022679"/>
    </source>
</evidence>
<keyword evidence="10" id="KW-1133">Transmembrane helix</keyword>
<dbReference type="RefSeq" id="WP_010804466.1">
    <property type="nucleotide sequence ID" value="NZ_CABPSJ010000009.1"/>
</dbReference>
<keyword evidence="7" id="KW-0547">Nucleotide-binding</keyword>
<dbReference type="Pfam" id="PF00672">
    <property type="entry name" value="HAMP"/>
    <property type="match status" value="1"/>
</dbReference>
<proteinExistence type="predicted"/>
<dbReference type="Gene3D" id="1.10.287.130">
    <property type="match status" value="1"/>
</dbReference>
<evidence type="ECO:0000256" key="9">
    <source>
        <dbReference type="ARBA" id="ARBA00022840"/>
    </source>
</evidence>
<dbReference type="SMART" id="SM00304">
    <property type="entry name" value="HAMP"/>
    <property type="match status" value="1"/>
</dbReference>
<dbReference type="InterPro" id="IPR005467">
    <property type="entry name" value="His_kinase_dom"/>
</dbReference>
<dbReference type="InterPro" id="IPR003660">
    <property type="entry name" value="HAMP_dom"/>
</dbReference>
<dbReference type="InterPro" id="IPR003661">
    <property type="entry name" value="HisK_dim/P_dom"/>
</dbReference>
<feature type="transmembrane region" description="Helical" evidence="10">
    <location>
        <begin position="6"/>
        <end position="32"/>
    </location>
</feature>
<dbReference type="EC" id="2.7.13.3" evidence="3"/>
<accession>A0A5E4YYT8</accession>
<dbReference type="PRINTS" id="PR00344">
    <property type="entry name" value="BCTRLSENSOR"/>
</dbReference>
<dbReference type="GO" id="GO:0005886">
    <property type="term" value="C:plasma membrane"/>
    <property type="evidence" value="ECO:0007669"/>
    <property type="project" value="UniProtKB-SubCell"/>
</dbReference>
<evidence type="ECO:0000259" key="12">
    <source>
        <dbReference type="PROSITE" id="PS50885"/>
    </source>
</evidence>